<feature type="domain" description="ABC transmembrane type-1" evidence="12">
    <location>
        <begin position="300"/>
        <end position="586"/>
    </location>
</feature>
<evidence type="ECO:0000313" key="14">
    <source>
        <dbReference type="Proteomes" id="UP001497600"/>
    </source>
</evidence>
<feature type="transmembrane region" description="Helical" evidence="10">
    <location>
        <begin position="25"/>
        <end position="46"/>
    </location>
</feature>
<gene>
    <name evidence="13" type="primary">MLT1</name>
    <name evidence="13" type="ORF">CAAN4_C05996</name>
</gene>
<proteinExistence type="predicted"/>
<dbReference type="InterPro" id="IPR044726">
    <property type="entry name" value="ABCC_6TM_D2"/>
</dbReference>
<keyword evidence="4" id="KW-0677">Repeat</keyword>
<dbReference type="CDD" id="cd03250">
    <property type="entry name" value="ABCC_MRP_domain1"/>
    <property type="match status" value="1"/>
</dbReference>
<dbReference type="Pfam" id="PF00664">
    <property type="entry name" value="ABC_membrane"/>
    <property type="match status" value="2"/>
</dbReference>
<evidence type="ECO:0000256" key="3">
    <source>
        <dbReference type="ARBA" id="ARBA00022692"/>
    </source>
</evidence>
<feature type="transmembrane region" description="Helical" evidence="10">
    <location>
        <begin position="138"/>
        <end position="158"/>
    </location>
</feature>
<evidence type="ECO:0000256" key="4">
    <source>
        <dbReference type="ARBA" id="ARBA00022737"/>
    </source>
</evidence>
<dbReference type="SUPFAM" id="SSF90123">
    <property type="entry name" value="ABC transporter transmembrane region"/>
    <property type="match status" value="2"/>
</dbReference>
<reference evidence="13 14" key="1">
    <citation type="submission" date="2024-01" db="EMBL/GenBank/DDBJ databases">
        <authorList>
            <consortium name="Genoscope - CEA"/>
            <person name="William W."/>
        </authorList>
    </citation>
    <scope>NUCLEOTIDE SEQUENCE [LARGE SCALE GENOMIC DNA]</scope>
    <source>
        <strain evidence="13 14">29B2s-10</strain>
    </source>
</reference>
<dbReference type="Proteomes" id="UP001497600">
    <property type="component" value="Chromosome C"/>
</dbReference>
<keyword evidence="8 10" id="KW-0472">Membrane</keyword>
<dbReference type="PANTHER" id="PTHR24223:SF443">
    <property type="entry name" value="MULTIDRUG-RESISTANCE LIKE PROTEIN 1, ISOFORM I"/>
    <property type="match status" value="1"/>
</dbReference>
<keyword evidence="5" id="KW-0547">Nucleotide-binding</keyword>
<sequence>MVVSLGYEFPNPLASQHGSSINPEFFAIIVQIFSILAGLFALYQLLEILLSPQYGSFNIKYSFRKRYWIGGIRAVFRAGLTVLSGLCMAGLSIKNYSSTTSESNSFQFLAVTSIVSLFVIAPLQLLETTRSTIQLASVLLWFLGTSVWTIGAIVQDFASTDYKIVAKSHSTLSLTLEVLVVIYTILSYFLELKYWSPTQELIDYYALNEWDLDTDHNLFVLVSFSWVQKIIHQLYIDDDIDAVDLPPPISILSPEYTSKRLQVVWDQAVSNAISKRKSPNDPLNVSLFFCLVKAFKGIMFIDFIISLLSTILAYAQPFLLSWFIRFFSQSESDHLHPPPLIEGYFVALLMFLLATVKNLFLSSFISQIVSSSCSTSLKVLIYNKALRLSPEARKGKTTGDIVNNATTDVSNVVSWCSSAHALLFLPLNFTLCLLALYKFMGKATWAGVVAASAMIPLSGVISSSLFLVFPKLMKSRDKRVSFTTELLNSIKSIKLYSWESSTKERLHEIRNNQELRYLQKIGIIFGFIQFVWGCVPFVISCASFWYFSKFYNIPLVPEIVFPSLALFDGLMGPVAMVPVFGSQFVQVRESLIRLVDLLLLDEQEITPRVNGNISQIPIKFNHATFLWTKPKEFDLSEDSEIESTIKPALSDLDFEANKGELTCVVGKVGSGKSSILKAILGELPISLNTNKSDIQVNGSIAYCSQIPWILNGTVRENILFGCKFDESFYNKTVDACELLKDFEQLPDGDSTLVGEKGISLSGGQKARLTLARSVYSRADIYLLDDVLSAVDVHVGKKIIHKVLSPNGILKGKTKVLATNSVPVLSVANSIYLLQGGKIVESGSYSTLIKAGDQFSNFIKEFGKDLSSSEPVEEKSLDIEEAQDENNPLTLVKSNESIGPSSLISISEDTAGVHDDEVTAKGQVKLTIFIEYLKAFNYKWAIVYVLVMLLLSFSGVLENAVLTVWSQHNSNAGTNVDTRYYLSMYISFGVGAAVLNLVSNYVLWTFCILPSARYFHDTMINSLLRAPMRFFETTPVGRILNRFTNDISVVDMELPFVFMSFFSAMISGVVTFLVVIYNLPLMIFVIGSLLVAYNEIRKYYIPCSRQLNRLSKKTSSPQLAHLQESISGSDTIKAYGQYTRFVDKNVRNIFRSVTVNYCNQSCTRWLQIRLETISSVIHFSACLLLLLTVGSKRQIQAGLLGFIMSYVSRVTGVLSTFIHSVSSVETQTIAVERVIEYCNLTPEAPEVIEDNIPPLNWPSKGAISFVNYSTRYSEDLDPVLKDISFEINSNEKVGIVGRTGAGKSSITLALFRIIEGISGHIEIDGVDISKIGLADLRTKLSIIPQDATTVEGTVRENLDPGKKFTDEELWNVLELAHLKEHIASMKPQKKETEDTSDPVKTSDTSENSSPEPKKVGDTDDEDYGTGLEAKIAEGGSNISSGQKQLLCVARALLNPSKILILDEATAAVDVQTDKLIQETIRTAFKDRTILIIAHRLETIMDCDRILVLDHGKVKEFNTPSNLLEDESGDFYSLCKEGGQF</sequence>
<evidence type="ECO:0000256" key="9">
    <source>
        <dbReference type="SAM" id="MobiDB-lite"/>
    </source>
</evidence>
<dbReference type="PROSITE" id="PS50929">
    <property type="entry name" value="ABC_TM1F"/>
    <property type="match status" value="2"/>
</dbReference>
<feature type="transmembrane region" description="Helical" evidence="10">
    <location>
        <begin position="344"/>
        <end position="361"/>
    </location>
</feature>
<keyword evidence="14" id="KW-1185">Reference proteome</keyword>
<dbReference type="PROSITE" id="PS00211">
    <property type="entry name" value="ABC_TRANSPORTER_1"/>
    <property type="match status" value="2"/>
</dbReference>
<accession>A0ABP0ECE2</accession>
<dbReference type="InterPro" id="IPR017871">
    <property type="entry name" value="ABC_transporter-like_CS"/>
</dbReference>
<evidence type="ECO:0000259" key="11">
    <source>
        <dbReference type="PROSITE" id="PS50893"/>
    </source>
</evidence>
<organism evidence="13 14">
    <name type="scientific">[Candida] anglica</name>
    <dbReference type="NCBI Taxonomy" id="148631"/>
    <lineage>
        <taxon>Eukaryota</taxon>
        <taxon>Fungi</taxon>
        <taxon>Dikarya</taxon>
        <taxon>Ascomycota</taxon>
        <taxon>Saccharomycotina</taxon>
        <taxon>Pichiomycetes</taxon>
        <taxon>Debaryomycetaceae</taxon>
        <taxon>Kurtzmaniella</taxon>
    </lineage>
</organism>
<evidence type="ECO:0000256" key="10">
    <source>
        <dbReference type="SAM" id="Phobius"/>
    </source>
</evidence>
<dbReference type="EMBL" id="OZ004255">
    <property type="protein sequence ID" value="CAK7900151.1"/>
    <property type="molecule type" value="Genomic_DNA"/>
</dbReference>
<feature type="transmembrane region" description="Helical" evidence="10">
    <location>
        <begin position="303"/>
        <end position="324"/>
    </location>
</feature>
<evidence type="ECO:0000259" key="12">
    <source>
        <dbReference type="PROSITE" id="PS50929"/>
    </source>
</evidence>
<feature type="transmembrane region" description="Helical" evidence="10">
    <location>
        <begin position="1055"/>
        <end position="1078"/>
    </location>
</feature>
<feature type="domain" description="ABC transporter" evidence="11">
    <location>
        <begin position="1262"/>
        <end position="1534"/>
    </location>
</feature>
<dbReference type="PANTHER" id="PTHR24223">
    <property type="entry name" value="ATP-BINDING CASSETTE SUB-FAMILY C"/>
    <property type="match status" value="1"/>
</dbReference>
<dbReference type="Pfam" id="PF00005">
    <property type="entry name" value="ABC_tran"/>
    <property type="match status" value="2"/>
</dbReference>
<feature type="transmembrane region" description="Helical" evidence="10">
    <location>
        <begin position="521"/>
        <end position="547"/>
    </location>
</feature>
<comment type="subcellular location">
    <subcellularLocation>
        <location evidence="1">Vacuole membrane</location>
        <topology evidence="1">Multi-pass membrane protein</topology>
    </subcellularLocation>
</comment>
<feature type="transmembrane region" description="Helical" evidence="10">
    <location>
        <begin position="984"/>
        <end position="1008"/>
    </location>
</feature>
<dbReference type="Gene3D" id="3.40.50.300">
    <property type="entry name" value="P-loop containing nucleotide triphosphate hydrolases"/>
    <property type="match status" value="2"/>
</dbReference>
<evidence type="ECO:0000313" key="13">
    <source>
        <dbReference type="EMBL" id="CAK7900151.1"/>
    </source>
</evidence>
<dbReference type="CDD" id="cd18579">
    <property type="entry name" value="ABC_6TM_ABCC_D1"/>
    <property type="match status" value="1"/>
</dbReference>
<feature type="domain" description="ABC transporter" evidence="11">
    <location>
        <begin position="630"/>
        <end position="860"/>
    </location>
</feature>
<evidence type="ECO:0000256" key="7">
    <source>
        <dbReference type="ARBA" id="ARBA00022989"/>
    </source>
</evidence>
<keyword evidence="6" id="KW-0067">ATP-binding</keyword>
<dbReference type="PROSITE" id="PS50893">
    <property type="entry name" value="ABC_TRANSPORTER_2"/>
    <property type="match status" value="2"/>
</dbReference>
<feature type="transmembrane region" description="Helical" evidence="10">
    <location>
        <begin position="170"/>
        <end position="190"/>
    </location>
</feature>
<evidence type="ECO:0000256" key="5">
    <source>
        <dbReference type="ARBA" id="ARBA00022741"/>
    </source>
</evidence>
<feature type="compositionally biased region" description="Basic and acidic residues" evidence="9">
    <location>
        <begin position="1382"/>
        <end position="1392"/>
    </location>
</feature>
<dbReference type="InterPro" id="IPR003439">
    <property type="entry name" value="ABC_transporter-like_ATP-bd"/>
</dbReference>
<feature type="transmembrane region" description="Helical" evidence="10">
    <location>
        <begin position="940"/>
        <end position="964"/>
    </location>
</feature>
<dbReference type="CDD" id="cd18580">
    <property type="entry name" value="ABC_6TM_ABCC_D2"/>
    <property type="match status" value="1"/>
</dbReference>
<feature type="compositionally biased region" description="Polar residues" evidence="9">
    <location>
        <begin position="1397"/>
        <end position="1409"/>
    </location>
</feature>
<protein>
    <submittedName>
        <fullName evidence="13">Multiple drug resistance-associated protein-like transporter 1</fullName>
    </submittedName>
</protein>
<evidence type="ECO:0000256" key="6">
    <source>
        <dbReference type="ARBA" id="ARBA00022840"/>
    </source>
</evidence>
<feature type="transmembrane region" description="Helical" evidence="10">
    <location>
        <begin position="67"/>
        <end position="93"/>
    </location>
</feature>
<feature type="region of interest" description="Disordered" evidence="9">
    <location>
        <begin position="1382"/>
        <end position="1423"/>
    </location>
</feature>
<dbReference type="InterPro" id="IPR003593">
    <property type="entry name" value="AAA+_ATPase"/>
</dbReference>
<evidence type="ECO:0000256" key="1">
    <source>
        <dbReference type="ARBA" id="ARBA00004128"/>
    </source>
</evidence>
<dbReference type="Gene3D" id="1.20.1560.10">
    <property type="entry name" value="ABC transporter type 1, transmembrane domain"/>
    <property type="match status" value="2"/>
</dbReference>
<keyword evidence="3 10" id="KW-0812">Transmembrane</keyword>
<feature type="transmembrane region" description="Helical" evidence="10">
    <location>
        <begin position="421"/>
        <end position="439"/>
    </location>
</feature>
<dbReference type="InterPro" id="IPR027417">
    <property type="entry name" value="P-loop_NTPase"/>
</dbReference>
<name>A0ABP0ECE2_9ASCO</name>
<keyword evidence="2" id="KW-0813">Transport</keyword>
<dbReference type="SMART" id="SM00382">
    <property type="entry name" value="AAA"/>
    <property type="match status" value="2"/>
</dbReference>
<feature type="transmembrane region" description="Helical" evidence="10">
    <location>
        <begin position="559"/>
        <end position="580"/>
    </location>
</feature>
<dbReference type="InterPro" id="IPR044746">
    <property type="entry name" value="ABCC_6TM_D1"/>
</dbReference>
<feature type="transmembrane region" description="Helical" evidence="10">
    <location>
        <begin position="105"/>
        <end position="126"/>
    </location>
</feature>
<feature type="transmembrane region" description="Helical" evidence="10">
    <location>
        <begin position="445"/>
        <end position="469"/>
    </location>
</feature>
<feature type="domain" description="ABC transmembrane type-1" evidence="12">
    <location>
        <begin position="941"/>
        <end position="1225"/>
    </location>
</feature>
<dbReference type="InterPro" id="IPR011527">
    <property type="entry name" value="ABC1_TM_dom"/>
</dbReference>
<evidence type="ECO:0000256" key="2">
    <source>
        <dbReference type="ARBA" id="ARBA00022448"/>
    </source>
</evidence>
<keyword evidence="7 10" id="KW-1133">Transmembrane helix</keyword>
<dbReference type="SUPFAM" id="SSF52540">
    <property type="entry name" value="P-loop containing nucleoside triphosphate hydrolases"/>
    <property type="match status" value="2"/>
</dbReference>
<dbReference type="InterPro" id="IPR036640">
    <property type="entry name" value="ABC1_TM_sf"/>
</dbReference>
<dbReference type="CDD" id="cd03244">
    <property type="entry name" value="ABCC_MRP_domain2"/>
    <property type="match status" value="1"/>
</dbReference>
<dbReference type="InterPro" id="IPR050173">
    <property type="entry name" value="ABC_transporter_C-like"/>
</dbReference>
<evidence type="ECO:0000256" key="8">
    <source>
        <dbReference type="ARBA" id="ARBA00023136"/>
    </source>
</evidence>